<feature type="domain" description="PhoU" evidence="8">
    <location>
        <begin position="26"/>
        <end position="111"/>
    </location>
</feature>
<comment type="subcellular location">
    <subcellularLocation>
        <location evidence="1 7">Cytoplasm</location>
    </subcellularLocation>
</comment>
<dbReference type="FunFam" id="1.20.58.220:FF:000001">
    <property type="entry name" value="Phosphate-specific transport system accessory protein PhoU"/>
    <property type="match status" value="1"/>
</dbReference>
<proteinExistence type="inferred from homology"/>
<dbReference type="AlphaFoldDB" id="A0A249E1M7"/>
<accession>A0A249E1M7</accession>
<evidence type="ECO:0000256" key="6">
    <source>
        <dbReference type="ARBA" id="ARBA00022592"/>
    </source>
</evidence>
<dbReference type="Gene3D" id="1.20.58.220">
    <property type="entry name" value="Phosphate transport system protein phou homolog 2, domain 2"/>
    <property type="match status" value="2"/>
</dbReference>
<dbReference type="FunFam" id="1.20.58.220:FF:000002">
    <property type="entry name" value="Phosphate-specific transport system accessory protein PhoU"/>
    <property type="match status" value="1"/>
</dbReference>
<reference evidence="9 10" key="2">
    <citation type="submission" date="2017-09" db="EMBL/GenBank/DDBJ databases">
        <title>The genome of whitefly Bemisia tabaci, a global crop pest, provides novel insights into virus transmission, host adaptation and insecticide resistance.</title>
        <authorList>
            <person name="Kaur N."/>
            <person name="Kliot A."/>
            <person name="Pinheiro P.V."/>
            <person name="Luan J."/>
            <person name="Zheng Y."/>
            <person name="Liu W."/>
            <person name="Sun H."/>
            <person name="Yang X."/>
            <person name="Xu Y."/>
            <person name="Luo Y."/>
            <person name="Kruse A."/>
            <person name="Fisher T.W."/>
            <person name="Nelson D.R."/>
            <person name="Elimelech M."/>
            <person name="MacCoss M."/>
            <person name="Johnson R."/>
            <person name="Cohen E."/>
            <person name="Hunter W.B."/>
            <person name="Brown J.K."/>
            <person name="Jander G."/>
            <person name="Cilia M."/>
            <person name="Douglas A.E."/>
            <person name="Ghanim M."/>
            <person name="Simmons A.M."/>
            <person name="Wintermantel W.M."/>
            <person name="Ling K.-S."/>
            <person name="Fei Z."/>
        </authorList>
    </citation>
    <scope>NUCLEOTIDE SEQUENCE [LARGE SCALE GENOMIC DNA]</scope>
    <source>
        <strain evidence="9 10">MEAM1</strain>
    </source>
</reference>
<keyword evidence="4 7" id="KW-0813">Transport</keyword>
<feature type="domain" description="PhoU" evidence="8">
    <location>
        <begin position="130"/>
        <end position="213"/>
    </location>
</feature>
<evidence type="ECO:0000256" key="2">
    <source>
        <dbReference type="ARBA" id="ARBA00008107"/>
    </source>
</evidence>
<keyword evidence="5 7" id="KW-0963">Cytoplasm</keyword>
<dbReference type="GO" id="GO:0006817">
    <property type="term" value="P:phosphate ion transport"/>
    <property type="evidence" value="ECO:0007669"/>
    <property type="project" value="UniProtKB-KW"/>
</dbReference>
<dbReference type="GO" id="GO:0030643">
    <property type="term" value="P:intracellular phosphate ion homeostasis"/>
    <property type="evidence" value="ECO:0007669"/>
    <property type="project" value="InterPro"/>
</dbReference>
<dbReference type="NCBIfam" id="NF008332">
    <property type="entry name" value="PRK11115.1"/>
    <property type="match status" value="1"/>
</dbReference>
<dbReference type="InterPro" id="IPR038078">
    <property type="entry name" value="PhoU-like_sf"/>
</dbReference>
<dbReference type="Proteomes" id="UP000216438">
    <property type="component" value="Chromosome"/>
</dbReference>
<keyword evidence="6 7" id="KW-0592">Phosphate transport</keyword>
<dbReference type="RefSeq" id="WP_029589060.1">
    <property type="nucleotide sequence ID" value="NZ_CP016303.1"/>
</dbReference>
<dbReference type="PANTHER" id="PTHR42930:SF3">
    <property type="entry name" value="PHOSPHATE-SPECIFIC TRANSPORT SYSTEM ACCESSORY PROTEIN PHOU"/>
    <property type="match status" value="1"/>
</dbReference>
<gene>
    <name evidence="9" type="ORF">BA171_06630</name>
</gene>
<evidence type="ECO:0000313" key="9">
    <source>
        <dbReference type="EMBL" id="ASX27077.1"/>
    </source>
</evidence>
<protein>
    <recommendedName>
        <fullName evidence="3 7">Phosphate-specific transport system accessory protein PhoU</fullName>
    </recommendedName>
</protein>
<evidence type="ECO:0000256" key="4">
    <source>
        <dbReference type="ARBA" id="ARBA00022448"/>
    </source>
</evidence>
<evidence type="ECO:0000256" key="1">
    <source>
        <dbReference type="ARBA" id="ARBA00004496"/>
    </source>
</evidence>
<sequence length="237" mass="26973">MNDLNLDKHISGQFNADLEGIHTQVQSMGQLVKKQLTDAIRAMHDQDMQLAKKVIKADKKVNEMEMKIDEDCVLIIARRQPIAKDLRLVIAIIKIISELERIGDVAERICSTAFKTLSDQQKSVVLASLESLGKHTIQMLGDVLDAFTTMDLNMAIKIYQEDEKVDQEYEGIVRQLMTYMMEDTRTIPSVITALSCARSIERIGDRCQNICEFIVYYVEGQDIRHKGGNELKKLLSR</sequence>
<dbReference type="InterPro" id="IPR026022">
    <property type="entry name" value="PhoU_dom"/>
</dbReference>
<evidence type="ECO:0000256" key="7">
    <source>
        <dbReference type="PIRNR" id="PIRNR003107"/>
    </source>
</evidence>
<comment type="function">
    <text evidence="7">Part of the phosphate (Pho) regulon, which plays a key role in phosphate homeostasis. PhoU is essential for the repression of the Pho regulon at high phosphate conditions.</text>
</comment>
<dbReference type="EMBL" id="CP016303">
    <property type="protein sequence ID" value="ASX27077.1"/>
    <property type="molecule type" value="Genomic_DNA"/>
</dbReference>
<dbReference type="GO" id="GO:0045936">
    <property type="term" value="P:negative regulation of phosphate metabolic process"/>
    <property type="evidence" value="ECO:0007669"/>
    <property type="project" value="InterPro"/>
</dbReference>
<evidence type="ECO:0000256" key="5">
    <source>
        <dbReference type="ARBA" id="ARBA00022490"/>
    </source>
</evidence>
<evidence type="ECO:0000259" key="8">
    <source>
        <dbReference type="Pfam" id="PF01895"/>
    </source>
</evidence>
<dbReference type="PANTHER" id="PTHR42930">
    <property type="entry name" value="PHOSPHATE-SPECIFIC TRANSPORT SYSTEM ACCESSORY PROTEIN PHOU"/>
    <property type="match status" value="1"/>
</dbReference>
<comment type="similarity">
    <text evidence="2 7">Belongs to the PhoU family.</text>
</comment>
<evidence type="ECO:0000256" key="3">
    <source>
        <dbReference type="ARBA" id="ARBA00017264"/>
    </source>
</evidence>
<dbReference type="Pfam" id="PF01895">
    <property type="entry name" value="PhoU"/>
    <property type="match status" value="2"/>
</dbReference>
<dbReference type="SUPFAM" id="SSF109755">
    <property type="entry name" value="PhoU-like"/>
    <property type="match status" value="1"/>
</dbReference>
<dbReference type="PIRSF" id="PIRSF003107">
    <property type="entry name" value="PhoU"/>
    <property type="match status" value="1"/>
</dbReference>
<comment type="subunit">
    <text evidence="7">Homodimer.</text>
</comment>
<reference evidence="10" key="1">
    <citation type="submission" date="2016-06" db="EMBL/GenBank/DDBJ databases">
        <authorList>
            <person name="Chen W."/>
            <person name="Hasegawa D.K."/>
        </authorList>
    </citation>
    <scope>NUCLEOTIDE SEQUENCE [LARGE SCALE GENOMIC DNA]</scope>
    <source>
        <strain evidence="10">MEAM1</strain>
    </source>
</reference>
<dbReference type="NCBIfam" id="TIGR02135">
    <property type="entry name" value="phoU_full"/>
    <property type="match status" value="1"/>
</dbReference>
<dbReference type="GO" id="GO:0005737">
    <property type="term" value="C:cytoplasm"/>
    <property type="evidence" value="ECO:0007669"/>
    <property type="project" value="UniProtKB-SubCell"/>
</dbReference>
<name>A0A249E1M7_9ENTR</name>
<organism evidence="9 10">
    <name type="scientific">Candidatus Hamiltonella defensa</name>
    <name type="common">Bemisia tabaci</name>
    <dbReference type="NCBI Taxonomy" id="672795"/>
    <lineage>
        <taxon>Bacteria</taxon>
        <taxon>Pseudomonadati</taxon>
        <taxon>Pseudomonadota</taxon>
        <taxon>Gammaproteobacteria</taxon>
        <taxon>Enterobacterales</taxon>
        <taxon>Enterobacteriaceae</taxon>
        <taxon>aphid secondary symbionts</taxon>
        <taxon>Candidatus Williamhamiltonella</taxon>
    </lineage>
</organism>
<dbReference type="OrthoDB" id="9814256at2"/>
<evidence type="ECO:0000313" key="10">
    <source>
        <dbReference type="Proteomes" id="UP000216438"/>
    </source>
</evidence>
<dbReference type="InterPro" id="IPR028366">
    <property type="entry name" value="PhoU"/>
</dbReference>